<evidence type="ECO:0000256" key="7">
    <source>
        <dbReference type="ARBA" id="ARBA00022842"/>
    </source>
</evidence>
<keyword evidence="10" id="KW-0521">NADP</keyword>
<comment type="caution">
    <text evidence="10">Lacks conserved residue(s) required for the propagation of feature annotation.</text>
</comment>
<keyword evidence="7 10" id="KW-0460">Magnesium</keyword>
<feature type="binding site" evidence="10">
    <location>
        <position position="52"/>
    </location>
    <ligand>
        <name>NADP(+)</name>
        <dbReference type="ChEBI" id="CHEBI:58349"/>
    </ligand>
</feature>
<evidence type="ECO:0000256" key="1">
    <source>
        <dbReference type="ARBA" id="ARBA00002172"/>
    </source>
</evidence>
<comment type="similarity">
    <text evidence="4 10 11">Belongs to the ketol-acid reductoisomerase family.</text>
</comment>
<evidence type="ECO:0000256" key="8">
    <source>
        <dbReference type="ARBA" id="ARBA00023002"/>
    </source>
</evidence>
<dbReference type="InterPro" id="IPR036291">
    <property type="entry name" value="NAD(P)-bd_dom_sf"/>
</dbReference>
<dbReference type="PANTHER" id="PTHR21371:SF1">
    <property type="entry name" value="KETOL-ACID REDUCTOISOMERASE, MITOCHONDRIAL"/>
    <property type="match status" value="1"/>
</dbReference>
<dbReference type="GO" id="GO:0000287">
    <property type="term" value="F:magnesium ion binding"/>
    <property type="evidence" value="ECO:0007669"/>
    <property type="project" value="UniProtKB-UniRule"/>
</dbReference>
<dbReference type="SUPFAM" id="SSF51735">
    <property type="entry name" value="NAD(P)-binding Rossmann-fold domains"/>
    <property type="match status" value="1"/>
</dbReference>
<dbReference type="PATRIC" id="fig|1461583.4.peg.2204"/>
<feature type="domain" description="KARI C-terminal knotted" evidence="13">
    <location>
        <begin position="182"/>
        <end position="327"/>
    </location>
</feature>
<sequence>MATMYYEQNINDEMLKGKKIAIIGYGSQGHAHALNLKESGFDVVVGVRPGGSFDAAKADGVDVKTVAEAAAEADIIQILLPDERQKAVYEAEIAPNLKAGDALMFAHGFNIHFGQITPPADVDVFLVAPKGPGHLVRRQFEQGAGVPGLFAIHQDATGQAKELALAYGKGIGSARGGLLETTFKEETETDLFGEQAVLCGGATALVQAGFETLVEAGYQPELAYFETLHELKLIVDLMFEGGMETMRYSVSDTAEWGDYVAGPRIIDASVKARMKDVLTDIQSGKFAKDWINENETGRPNYTKYKEDGANHQIEEVGKKLRAMMPFINENKKTVVREVSASAKN</sequence>
<feature type="binding site" evidence="10 11">
    <location>
        <position position="251"/>
    </location>
    <ligand>
        <name>substrate</name>
    </ligand>
</feature>
<comment type="pathway">
    <text evidence="3 10">Amino-acid biosynthesis; L-isoleucine biosynthesis; L-isoleucine from 2-oxobutanoate: step 2/4.</text>
</comment>
<dbReference type="UniPathway" id="UPA00047">
    <property type="reaction ID" value="UER00056"/>
</dbReference>
<comment type="function">
    <text evidence="1 10">Involved in the biosynthesis of branched-chain amino acids (BCAA). Catalyzes an alkyl-migration followed by a ketol-acid reduction of (S)-2-acetolactate (S2AL) to yield (R)-2,3-dihydroxy-isovalerate. In the isomerase reaction, S2AL is rearranged via a Mg-dependent methyl migration to produce 3-hydroxy-3-methyl-2-ketobutyrate (HMKB). In the reductase reaction, this 2-ketoacid undergoes a metal-dependent reduction by NADPH to yield (R)-2,3-dihydroxy-isovalerate.</text>
</comment>
<keyword evidence="8 10" id="KW-0560">Oxidoreductase</keyword>
<dbReference type="AlphaFoldDB" id="A0A078MCF2"/>
<dbReference type="GO" id="GO:0009099">
    <property type="term" value="P:L-valine biosynthetic process"/>
    <property type="evidence" value="ECO:0007669"/>
    <property type="project" value="UniProtKB-UniRule"/>
</dbReference>
<dbReference type="Gene3D" id="3.40.50.720">
    <property type="entry name" value="NAD(P)-binding Rossmann-like Domain"/>
    <property type="match status" value="1"/>
</dbReference>
<feature type="binding site" evidence="10">
    <location>
        <position position="133"/>
    </location>
    <ligand>
        <name>NADP(+)</name>
        <dbReference type="ChEBI" id="CHEBI:58349"/>
    </ligand>
</feature>
<evidence type="ECO:0000256" key="4">
    <source>
        <dbReference type="ARBA" id="ARBA00010318"/>
    </source>
</evidence>
<evidence type="ECO:0000256" key="6">
    <source>
        <dbReference type="ARBA" id="ARBA00022723"/>
    </source>
</evidence>
<evidence type="ECO:0000259" key="13">
    <source>
        <dbReference type="PROSITE" id="PS51851"/>
    </source>
</evidence>
<name>A0A078MCF2_9BACL</name>
<dbReference type="InterPro" id="IPR013023">
    <property type="entry name" value="KARI"/>
</dbReference>
<feature type="binding site" evidence="10 11">
    <location>
        <position position="190"/>
    </location>
    <ligand>
        <name>Mg(2+)</name>
        <dbReference type="ChEBI" id="CHEBI:18420"/>
        <label>1</label>
    </ligand>
</feature>
<evidence type="ECO:0000256" key="2">
    <source>
        <dbReference type="ARBA" id="ARBA00004864"/>
    </source>
</evidence>
<dbReference type="InterPro" id="IPR014359">
    <property type="entry name" value="KARI_prok"/>
</dbReference>
<proteinExistence type="inferred from homology"/>
<feature type="binding site" evidence="10">
    <location>
        <begin position="25"/>
        <end position="28"/>
    </location>
    <ligand>
        <name>NADP(+)</name>
        <dbReference type="ChEBI" id="CHEBI:58349"/>
    </ligand>
</feature>
<comment type="cofactor">
    <cofactor evidence="10">
        <name>Mg(2+)</name>
        <dbReference type="ChEBI" id="CHEBI:18420"/>
    </cofactor>
    <text evidence="10">Binds 2 magnesium ions per subunit.</text>
</comment>
<dbReference type="PROSITE" id="PS51850">
    <property type="entry name" value="KARI_N"/>
    <property type="match status" value="1"/>
</dbReference>
<accession>A0A078MCF2</accession>
<feature type="binding site" evidence="10">
    <location>
        <position position="48"/>
    </location>
    <ligand>
        <name>NADP(+)</name>
        <dbReference type="ChEBI" id="CHEBI:58349"/>
    </ligand>
</feature>
<dbReference type="NCBIfam" id="NF009940">
    <property type="entry name" value="PRK13403.1"/>
    <property type="match status" value="1"/>
</dbReference>
<comment type="catalytic activity">
    <reaction evidence="10">
        <text>(2R,3R)-2,3-dihydroxy-3-methylpentanoate + NADP(+) = (S)-2-ethyl-2-hydroxy-3-oxobutanoate + NADPH + H(+)</text>
        <dbReference type="Rhea" id="RHEA:13493"/>
        <dbReference type="ChEBI" id="CHEBI:15378"/>
        <dbReference type="ChEBI" id="CHEBI:49256"/>
        <dbReference type="ChEBI" id="CHEBI:49258"/>
        <dbReference type="ChEBI" id="CHEBI:57783"/>
        <dbReference type="ChEBI" id="CHEBI:58349"/>
        <dbReference type="EC" id="1.1.1.86"/>
    </reaction>
</comment>
<dbReference type="FunFam" id="3.40.50.720:FF:000023">
    <property type="entry name" value="Ketol-acid reductoisomerase (NADP(+))"/>
    <property type="match status" value="1"/>
</dbReference>
<dbReference type="GO" id="GO:0004455">
    <property type="term" value="F:ketol-acid reductoisomerase activity"/>
    <property type="evidence" value="ECO:0007669"/>
    <property type="project" value="UniProtKB-UniRule"/>
</dbReference>
<evidence type="ECO:0000259" key="12">
    <source>
        <dbReference type="PROSITE" id="PS51850"/>
    </source>
</evidence>
<dbReference type="HAMAP" id="MF_00435">
    <property type="entry name" value="IlvC"/>
    <property type="match status" value="1"/>
</dbReference>
<evidence type="ECO:0000256" key="5">
    <source>
        <dbReference type="ARBA" id="ARBA00022605"/>
    </source>
</evidence>
<evidence type="ECO:0000256" key="3">
    <source>
        <dbReference type="ARBA" id="ARBA00004885"/>
    </source>
</evidence>
<feature type="binding site" evidence="10 11">
    <location>
        <position position="194"/>
    </location>
    <ligand>
        <name>Mg(2+)</name>
        <dbReference type="ChEBI" id="CHEBI:18420"/>
        <label>1</label>
    </ligand>
</feature>
<evidence type="ECO:0000256" key="10">
    <source>
        <dbReference type="HAMAP-Rule" id="MF_00435"/>
    </source>
</evidence>
<dbReference type="InterPro" id="IPR000506">
    <property type="entry name" value="KARI_C"/>
</dbReference>
<dbReference type="Pfam" id="PF07991">
    <property type="entry name" value="KARI_N"/>
    <property type="match status" value="1"/>
</dbReference>
<dbReference type="PROSITE" id="PS51851">
    <property type="entry name" value="KARI_C"/>
    <property type="match status" value="1"/>
</dbReference>
<reference evidence="14" key="1">
    <citation type="submission" date="2014-07" db="EMBL/GenBank/DDBJ databases">
        <authorList>
            <person name="Urmite Genomes Urmite Genomes"/>
        </authorList>
    </citation>
    <scope>NUCLEOTIDE SEQUENCE</scope>
    <source>
        <strain evidence="14">13S34_air</strain>
    </source>
</reference>
<dbReference type="SUPFAM" id="SSF48179">
    <property type="entry name" value="6-phosphogluconate dehydrogenase C-terminal domain-like"/>
    <property type="match status" value="1"/>
</dbReference>
<organism evidence="14">
    <name type="scientific">Metalysinibacillus saudimassiliensis</name>
    <dbReference type="NCBI Taxonomy" id="1461583"/>
    <lineage>
        <taxon>Bacteria</taxon>
        <taxon>Bacillati</taxon>
        <taxon>Bacillota</taxon>
        <taxon>Bacilli</taxon>
        <taxon>Bacillales</taxon>
        <taxon>Caryophanaceae</taxon>
        <taxon>Metalysinibacillus</taxon>
    </lineage>
</organism>
<keyword evidence="14" id="KW-0413">Isomerase</keyword>
<dbReference type="PANTHER" id="PTHR21371">
    <property type="entry name" value="KETOL-ACID REDUCTOISOMERASE, MITOCHONDRIAL"/>
    <property type="match status" value="1"/>
</dbReference>
<feature type="binding site" evidence="10 11">
    <location>
        <position position="230"/>
    </location>
    <ligand>
        <name>Mg(2+)</name>
        <dbReference type="ChEBI" id="CHEBI:18420"/>
        <label>2</label>
    </ligand>
</feature>
<dbReference type="HOGENOM" id="CLU_033821_0_1_9"/>
<keyword evidence="9 10" id="KW-0100">Branched-chain amino acid biosynthesis</keyword>
<comment type="pathway">
    <text evidence="2 10">Amino-acid biosynthesis; L-valine biosynthesis; L-valine from pyruvate: step 2/4.</text>
</comment>
<evidence type="ECO:0000256" key="11">
    <source>
        <dbReference type="PROSITE-ProRule" id="PRU01198"/>
    </source>
</evidence>
<dbReference type="Gene3D" id="6.10.240.10">
    <property type="match status" value="1"/>
</dbReference>
<keyword evidence="6 10" id="KW-0479">Metal-binding</keyword>
<dbReference type="NCBIfam" id="TIGR00465">
    <property type="entry name" value="ilvC"/>
    <property type="match status" value="1"/>
</dbReference>
<dbReference type="GO" id="GO:0050661">
    <property type="term" value="F:NADP binding"/>
    <property type="evidence" value="ECO:0007669"/>
    <property type="project" value="InterPro"/>
</dbReference>
<dbReference type="GO" id="GO:0009097">
    <property type="term" value="P:isoleucine biosynthetic process"/>
    <property type="evidence" value="ECO:0007669"/>
    <property type="project" value="UniProtKB-UniRule"/>
</dbReference>
<feature type="active site" evidence="10">
    <location>
        <position position="107"/>
    </location>
</feature>
<dbReference type="EMBL" id="LN483076">
    <property type="protein sequence ID" value="CEA05068.1"/>
    <property type="molecule type" value="Genomic_DNA"/>
</dbReference>
<protein>
    <recommendedName>
        <fullName evidence="10">Ketol-acid reductoisomerase (NADP(+))</fullName>
        <shortName evidence="10">KARI</shortName>
        <ecNumber evidence="10">1.1.1.86</ecNumber>
    </recommendedName>
    <alternativeName>
        <fullName evidence="10">Acetohydroxy-acid isomeroreductase</fullName>
        <shortName evidence="10">AHIR</shortName>
    </alternativeName>
    <alternativeName>
        <fullName evidence="10">Alpha-keto-beta-hydroxylacyl reductoisomerase</fullName>
    </alternativeName>
</protein>
<dbReference type="InterPro" id="IPR008927">
    <property type="entry name" value="6-PGluconate_DH-like_C_sf"/>
</dbReference>
<gene>
    <name evidence="10 14" type="primary">ilvC</name>
    <name evidence="14" type="ORF">BN1050_02288</name>
</gene>
<keyword evidence="5 10" id="KW-0028">Amino-acid biosynthesis</keyword>
<dbReference type="EC" id="1.1.1.86" evidence="10"/>
<comment type="catalytic activity">
    <reaction evidence="10">
        <text>(2R)-2,3-dihydroxy-3-methylbutanoate + NADP(+) = (2S)-2-acetolactate + NADPH + H(+)</text>
        <dbReference type="Rhea" id="RHEA:22068"/>
        <dbReference type="ChEBI" id="CHEBI:15378"/>
        <dbReference type="ChEBI" id="CHEBI:49072"/>
        <dbReference type="ChEBI" id="CHEBI:57783"/>
        <dbReference type="ChEBI" id="CHEBI:58349"/>
        <dbReference type="ChEBI" id="CHEBI:58476"/>
        <dbReference type="EC" id="1.1.1.86"/>
    </reaction>
</comment>
<dbReference type="Pfam" id="PF01450">
    <property type="entry name" value="KARI_C"/>
    <property type="match status" value="1"/>
</dbReference>
<evidence type="ECO:0000256" key="9">
    <source>
        <dbReference type="ARBA" id="ARBA00023304"/>
    </source>
</evidence>
<dbReference type="UniPathway" id="UPA00049">
    <property type="reaction ID" value="UER00060"/>
</dbReference>
<dbReference type="GO" id="GO:0016853">
    <property type="term" value="F:isomerase activity"/>
    <property type="evidence" value="ECO:0007669"/>
    <property type="project" value="UniProtKB-KW"/>
</dbReference>
<feature type="binding site" evidence="10 11">
    <location>
        <position position="190"/>
    </location>
    <ligand>
        <name>Mg(2+)</name>
        <dbReference type="ChEBI" id="CHEBI:18420"/>
        <label>2</label>
    </ligand>
</feature>
<feature type="domain" description="KARI N-terminal Rossmann" evidence="12">
    <location>
        <begin position="1"/>
        <end position="181"/>
    </location>
</feature>
<dbReference type="PIRSF" id="PIRSF000116">
    <property type="entry name" value="IlvC_gammaproteo"/>
    <property type="match status" value="1"/>
</dbReference>
<dbReference type="InterPro" id="IPR013116">
    <property type="entry name" value="KARI_N"/>
</dbReference>
<dbReference type="NCBIfam" id="NF004017">
    <property type="entry name" value="PRK05479.1"/>
    <property type="match status" value="1"/>
</dbReference>
<evidence type="ECO:0000313" key="14">
    <source>
        <dbReference type="EMBL" id="CEA05068.1"/>
    </source>
</evidence>
<dbReference type="GO" id="GO:0005829">
    <property type="term" value="C:cytosol"/>
    <property type="evidence" value="ECO:0007669"/>
    <property type="project" value="TreeGrafter"/>
</dbReference>
<feature type="binding site" evidence="10 11">
    <location>
        <position position="226"/>
    </location>
    <ligand>
        <name>Mg(2+)</name>
        <dbReference type="ChEBI" id="CHEBI:18420"/>
        <label>2</label>
    </ligand>
</feature>